<gene>
    <name evidence="6" type="ORF">S40285_04047</name>
</gene>
<dbReference type="InterPro" id="IPR001138">
    <property type="entry name" value="Zn2Cys6_DnaBD"/>
</dbReference>
<dbReference type="GO" id="GO:0006351">
    <property type="term" value="P:DNA-templated transcription"/>
    <property type="evidence" value="ECO:0007669"/>
    <property type="project" value="InterPro"/>
</dbReference>
<dbReference type="GO" id="GO:0003677">
    <property type="term" value="F:DNA binding"/>
    <property type="evidence" value="ECO:0007669"/>
    <property type="project" value="InterPro"/>
</dbReference>
<feature type="domain" description="Zn(2)-C6 fungal-type" evidence="5">
    <location>
        <begin position="14"/>
        <end position="42"/>
    </location>
</feature>
<name>A0A084R093_STAC4</name>
<proteinExistence type="predicted"/>
<evidence type="ECO:0000313" key="6">
    <source>
        <dbReference type="EMBL" id="KFA69628.1"/>
    </source>
</evidence>
<sequence length="707" mass="79474">MSGTEARPQQRQLACVLCQQRKVKCDRKSPCANCVRTKAHCVPATLAPRKRRFAERELLQRLRNYEDLLRRNGVEFESLQEQSNGSANGEQDQDHGLQRHKAGAEMTSMPPASLPKSGQADSDAWRGLHDNEYLCHTEGDNSNNPHDLREDLREAVHSAHWEYPSLNDHILFGQRHGAVLDLGAMHPDPVHIFRLWHVYLENVNPLLKVIHPPTLQGQVIEAASDPKSVSPNLAALLFGIYSMALLSLTGDDCESMFGTSKQLLMTRFRFGCQQALQNANFLKTRDMHCLTALFFYLVSVRSTIDPVSLSSLTGVAVRISRRLGLHSEAICAKHDTLEAEMRRRLWWAIILFDIRISEMAQAPSLALAAAWDCRVPRNVNDTDLRAERKEPPNARDEPSDAVFVAIHCIIASYMRYVDFHSNSINTTLRGTGQTGLSAPAPVVAFSKMIEERHFRLLDDENPLHFMIKWTAKTFLAKFKLMEHHATFSRPDKPPNDVQLNYVNQLAMNVIESDTQIFTTPMVKGFTWFMMLYCPFPAYVQLLQDLRKRPCSVHADRAWQVLSENALARSTFGSGRDNAVFRIQAALVTQAWDARVAAMGLRRSTVADVPGLVSYMKKQTERFRQEAEAKRAAGEAQTNEASPSVGDQASSALFELNSQAELEGMMYWGLPINAFQSSWTPDMGMHNVEGYAVSSNPTPQQLLDGFGI</sequence>
<dbReference type="AlphaFoldDB" id="A0A084R093"/>
<evidence type="ECO:0000256" key="2">
    <source>
        <dbReference type="ARBA" id="ARBA00022723"/>
    </source>
</evidence>
<organism evidence="6 7">
    <name type="scientific">Stachybotrys chlorohalonatus (strain IBT 40285)</name>
    <dbReference type="NCBI Taxonomy" id="1283841"/>
    <lineage>
        <taxon>Eukaryota</taxon>
        <taxon>Fungi</taxon>
        <taxon>Dikarya</taxon>
        <taxon>Ascomycota</taxon>
        <taxon>Pezizomycotina</taxon>
        <taxon>Sordariomycetes</taxon>
        <taxon>Hypocreomycetidae</taxon>
        <taxon>Hypocreales</taxon>
        <taxon>Stachybotryaceae</taxon>
        <taxon>Stachybotrys</taxon>
    </lineage>
</organism>
<dbReference type="SMART" id="SM00906">
    <property type="entry name" value="Fungal_trans"/>
    <property type="match status" value="1"/>
</dbReference>
<dbReference type="HOGENOM" id="CLU_004083_5_0_1"/>
<evidence type="ECO:0000256" key="3">
    <source>
        <dbReference type="ARBA" id="ARBA00023242"/>
    </source>
</evidence>
<feature type="region of interest" description="Disordered" evidence="4">
    <location>
        <begin position="627"/>
        <end position="646"/>
    </location>
</feature>
<dbReference type="InterPro" id="IPR050613">
    <property type="entry name" value="Sec_Metabolite_Reg"/>
</dbReference>
<dbReference type="GO" id="GO:0000981">
    <property type="term" value="F:DNA-binding transcription factor activity, RNA polymerase II-specific"/>
    <property type="evidence" value="ECO:0007669"/>
    <property type="project" value="InterPro"/>
</dbReference>
<dbReference type="PROSITE" id="PS50048">
    <property type="entry name" value="ZN2_CY6_FUNGAL_2"/>
    <property type="match status" value="1"/>
</dbReference>
<evidence type="ECO:0000259" key="5">
    <source>
        <dbReference type="PROSITE" id="PS50048"/>
    </source>
</evidence>
<dbReference type="STRING" id="1283841.A0A084R093"/>
<evidence type="ECO:0000313" key="7">
    <source>
        <dbReference type="Proteomes" id="UP000028524"/>
    </source>
</evidence>
<evidence type="ECO:0000256" key="4">
    <source>
        <dbReference type="SAM" id="MobiDB-lite"/>
    </source>
</evidence>
<dbReference type="GO" id="GO:0008270">
    <property type="term" value="F:zinc ion binding"/>
    <property type="evidence" value="ECO:0007669"/>
    <property type="project" value="InterPro"/>
</dbReference>
<dbReference type="SMART" id="SM00066">
    <property type="entry name" value="GAL4"/>
    <property type="match status" value="1"/>
</dbReference>
<protein>
    <recommendedName>
        <fullName evidence="5">Zn(2)-C6 fungal-type domain-containing protein</fullName>
    </recommendedName>
</protein>
<reference evidence="6 7" key="1">
    <citation type="journal article" date="2014" name="BMC Genomics">
        <title>Comparative genome sequencing reveals chemotype-specific gene clusters in the toxigenic black mold Stachybotrys.</title>
        <authorList>
            <person name="Semeiks J."/>
            <person name="Borek D."/>
            <person name="Otwinowski Z."/>
            <person name="Grishin N.V."/>
        </authorList>
    </citation>
    <scope>NUCLEOTIDE SEQUENCE [LARGE SCALE GENOMIC DNA]</scope>
    <source>
        <strain evidence="6 7">IBT 40285</strain>
    </source>
</reference>
<keyword evidence="3" id="KW-0539">Nucleus</keyword>
<keyword evidence="2" id="KW-0479">Metal-binding</keyword>
<dbReference type="GO" id="GO:0005634">
    <property type="term" value="C:nucleus"/>
    <property type="evidence" value="ECO:0007669"/>
    <property type="project" value="UniProtKB-SubCell"/>
</dbReference>
<dbReference type="Proteomes" id="UP000028524">
    <property type="component" value="Unassembled WGS sequence"/>
</dbReference>
<dbReference type="InterPro" id="IPR036864">
    <property type="entry name" value="Zn2-C6_fun-type_DNA-bd_sf"/>
</dbReference>
<dbReference type="InterPro" id="IPR007219">
    <property type="entry name" value="XnlR_reg_dom"/>
</dbReference>
<dbReference type="Pfam" id="PF00172">
    <property type="entry name" value="Zn_clus"/>
    <property type="match status" value="1"/>
</dbReference>
<evidence type="ECO:0000256" key="1">
    <source>
        <dbReference type="ARBA" id="ARBA00004123"/>
    </source>
</evidence>
<dbReference type="CDD" id="cd00067">
    <property type="entry name" value="GAL4"/>
    <property type="match status" value="1"/>
</dbReference>
<dbReference type="Gene3D" id="4.10.240.10">
    <property type="entry name" value="Zn(2)-C6 fungal-type DNA-binding domain"/>
    <property type="match status" value="1"/>
</dbReference>
<dbReference type="InParanoid" id="A0A084R093"/>
<comment type="subcellular location">
    <subcellularLocation>
        <location evidence="1">Nucleus</location>
    </subcellularLocation>
</comment>
<dbReference type="OrthoDB" id="2269373at2759"/>
<dbReference type="PANTHER" id="PTHR31001">
    <property type="entry name" value="UNCHARACTERIZED TRANSCRIPTIONAL REGULATORY PROTEIN"/>
    <property type="match status" value="1"/>
</dbReference>
<dbReference type="PANTHER" id="PTHR31001:SF45">
    <property type="entry name" value="ZN(II)2CYS6 TRANSCRIPTION FACTOR (EUROFUNG)"/>
    <property type="match status" value="1"/>
</dbReference>
<feature type="compositionally biased region" description="Polar residues" evidence="4">
    <location>
        <begin position="635"/>
        <end position="646"/>
    </location>
</feature>
<feature type="region of interest" description="Disordered" evidence="4">
    <location>
        <begin position="79"/>
        <end position="122"/>
    </location>
</feature>
<dbReference type="CDD" id="cd12148">
    <property type="entry name" value="fungal_TF_MHR"/>
    <property type="match status" value="1"/>
</dbReference>
<dbReference type="EMBL" id="KL659387">
    <property type="protein sequence ID" value="KFA69628.1"/>
    <property type="molecule type" value="Genomic_DNA"/>
</dbReference>
<dbReference type="SUPFAM" id="SSF57701">
    <property type="entry name" value="Zn2/Cys6 DNA-binding domain"/>
    <property type="match status" value="1"/>
</dbReference>
<accession>A0A084R093</accession>
<keyword evidence="7" id="KW-1185">Reference proteome</keyword>
<feature type="compositionally biased region" description="Polar residues" evidence="4">
    <location>
        <begin position="79"/>
        <end position="90"/>
    </location>
</feature>
<dbReference type="Pfam" id="PF04082">
    <property type="entry name" value="Fungal_trans"/>
    <property type="match status" value="1"/>
</dbReference>